<evidence type="ECO:0000313" key="2">
    <source>
        <dbReference type="Proteomes" id="UP000054248"/>
    </source>
</evidence>
<gene>
    <name evidence="1" type="ORF">M407DRAFT_23587</name>
</gene>
<sequence length="101" mass="10955">MTSEKHSSFRANTAKLRSLIHLPGPYSLARGRLELATKRFAQARSTSAGISDRDGEVMALGCLMGACFQQGKLAGLRASCVDALRIYGRTQWSTTKVYATS</sequence>
<dbReference type="Proteomes" id="UP000054248">
    <property type="component" value="Unassembled WGS sequence"/>
</dbReference>
<dbReference type="EMBL" id="KN823013">
    <property type="protein sequence ID" value="KIO27170.1"/>
    <property type="molecule type" value="Genomic_DNA"/>
</dbReference>
<reference evidence="1 2" key="1">
    <citation type="submission" date="2014-04" db="EMBL/GenBank/DDBJ databases">
        <authorList>
            <consortium name="DOE Joint Genome Institute"/>
            <person name="Kuo A."/>
            <person name="Girlanda M."/>
            <person name="Perotto S."/>
            <person name="Kohler A."/>
            <person name="Nagy L.G."/>
            <person name="Floudas D."/>
            <person name="Copeland A."/>
            <person name="Barry K.W."/>
            <person name="Cichocki N."/>
            <person name="Veneault-Fourrey C."/>
            <person name="LaButti K."/>
            <person name="Lindquist E.A."/>
            <person name="Lipzen A."/>
            <person name="Lundell T."/>
            <person name="Morin E."/>
            <person name="Murat C."/>
            <person name="Sun H."/>
            <person name="Tunlid A."/>
            <person name="Henrissat B."/>
            <person name="Grigoriev I.V."/>
            <person name="Hibbett D.S."/>
            <person name="Martin F."/>
            <person name="Nordberg H.P."/>
            <person name="Cantor M.N."/>
            <person name="Hua S.X."/>
        </authorList>
    </citation>
    <scope>NUCLEOTIDE SEQUENCE [LARGE SCALE GENOMIC DNA]</scope>
    <source>
        <strain evidence="1 2">MUT 4182</strain>
    </source>
</reference>
<reference evidence="2" key="2">
    <citation type="submission" date="2015-01" db="EMBL/GenBank/DDBJ databases">
        <title>Evolutionary Origins and Diversification of the Mycorrhizal Mutualists.</title>
        <authorList>
            <consortium name="DOE Joint Genome Institute"/>
            <consortium name="Mycorrhizal Genomics Consortium"/>
            <person name="Kohler A."/>
            <person name="Kuo A."/>
            <person name="Nagy L.G."/>
            <person name="Floudas D."/>
            <person name="Copeland A."/>
            <person name="Barry K.W."/>
            <person name="Cichocki N."/>
            <person name="Veneault-Fourrey C."/>
            <person name="LaButti K."/>
            <person name="Lindquist E.A."/>
            <person name="Lipzen A."/>
            <person name="Lundell T."/>
            <person name="Morin E."/>
            <person name="Murat C."/>
            <person name="Riley R."/>
            <person name="Ohm R."/>
            <person name="Sun H."/>
            <person name="Tunlid A."/>
            <person name="Henrissat B."/>
            <person name="Grigoriev I.V."/>
            <person name="Hibbett D.S."/>
            <person name="Martin F."/>
        </authorList>
    </citation>
    <scope>NUCLEOTIDE SEQUENCE [LARGE SCALE GENOMIC DNA]</scope>
    <source>
        <strain evidence="2">MUT 4182</strain>
    </source>
</reference>
<dbReference type="OrthoDB" id="1658288at2759"/>
<evidence type="ECO:0000313" key="1">
    <source>
        <dbReference type="EMBL" id="KIO27170.1"/>
    </source>
</evidence>
<protein>
    <submittedName>
        <fullName evidence="1">Uncharacterized protein</fullName>
    </submittedName>
</protein>
<proteinExistence type="predicted"/>
<dbReference type="HOGENOM" id="CLU_2293784_0_0_1"/>
<name>A0A0C3QAB7_9AGAM</name>
<keyword evidence="2" id="KW-1185">Reference proteome</keyword>
<accession>A0A0C3QAB7</accession>
<dbReference type="AlphaFoldDB" id="A0A0C3QAB7"/>
<organism evidence="1 2">
    <name type="scientific">Tulasnella calospora MUT 4182</name>
    <dbReference type="NCBI Taxonomy" id="1051891"/>
    <lineage>
        <taxon>Eukaryota</taxon>
        <taxon>Fungi</taxon>
        <taxon>Dikarya</taxon>
        <taxon>Basidiomycota</taxon>
        <taxon>Agaricomycotina</taxon>
        <taxon>Agaricomycetes</taxon>
        <taxon>Cantharellales</taxon>
        <taxon>Tulasnellaceae</taxon>
        <taxon>Tulasnella</taxon>
    </lineage>
</organism>